<keyword evidence="2" id="KW-1185">Reference proteome</keyword>
<dbReference type="AlphaFoldDB" id="A0A5R8KI01"/>
<dbReference type="PANTHER" id="PTHR43563">
    <property type="entry name" value="AMINE OXIDASE"/>
    <property type="match status" value="1"/>
</dbReference>
<proteinExistence type="predicted"/>
<sequence length="518" mass="57243">MTMMRRRRFIQGTAGALCLTGCEARKGIRGEIVGQSHALGHRLRDGLALGSAARKVGTEVVVVGAGISGLVAALRLQQAGVERITLLDMEAEVGGNARSGVNGISKYPWGAHYVPVPGADAHEVGRLFEELGVITGRDAAGRAVFDDRYVCGDPVERLLVNGVWQEGLVPTLGASKGELEEMERFLARMEELKGMRGVDGKRVFEIPVDESSMDGNWRELDLMTMEAWMTREGFVGERVRWLVDYACRDDYGASSAQVSAWAGLHYFASRESDEVLTWAEGNGWLVARLMEKMKGVTFERALVQRIWEEGDRVMAEGLKPDSGEVVRWEAKAAVCALPRFVAQRVVAGLGVAKGLVYSPWVVANLSWNATPPPAWDNVLYQGNSLGYVVATHQALNQPFPQNSVLTWYQTRDQLEPALARQKMLSRSWESWRDEVLDDLRVAHPDVEDRVTRLDVMLWGHGMIRPVPGFITGRERSEMALSLGRVAFAHTDMSGISIFEEACERGAQAARQVMGWMKG</sequence>
<dbReference type="EMBL" id="VAUV01000005">
    <property type="protein sequence ID" value="TLD71239.1"/>
    <property type="molecule type" value="Genomic_DNA"/>
</dbReference>
<dbReference type="OrthoDB" id="231484at2"/>
<protein>
    <submittedName>
        <fullName evidence="1">FAD-dependent oxidoreductase</fullName>
    </submittedName>
</protein>
<dbReference type="RefSeq" id="WP_138085452.1">
    <property type="nucleotide sequence ID" value="NZ_VAUV01000005.1"/>
</dbReference>
<dbReference type="SUPFAM" id="SSF51905">
    <property type="entry name" value="FAD/NAD(P)-binding domain"/>
    <property type="match status" value="1"/>
</dbReference>
<dbReference type="InterPro" id="IPR036188">
    <property type="entry name" value="FAD/NAD-bd_sf"/>
</dbReference>
<dbReference type="GO" id="GO:0016491">
    <property type="term" value="F:oxidoreductase activity"/>
    <property type="evidence" value="ECO:0007669"/>
    <property type="project" value="UniProtKB-ARBA"/>
</dbReference>
<evidence type="ECO:0000313" key="1">
    <source>
        <dbReference type="EMBL" id="TLD71239.1"/>
    </source>
</evidence>
<dbReference type="PANTHER" id="PTHR43563:SF1">
    <property type="entry name" value="AMINE OXIDASE [FLAVIN-CONTAINING] B"/>
    <property type="match status" value="1"/>
</dbReference>
<dbReference type="Proteomes" id="UP000306196">
    <property type="component" value="Unassembled WGS sequence"/>
</dbReference>
<dbReference type="InterPro" id="IPR050703">
    <property type="entry name" value="Flavin_MAO"/>
</dbReference>
<dbReference type="Gene3D" id="3.50.50.60">
    <property type="entry name" value="FAD/NAD(P)-binding domain"/>
    <property type="match status" value="1"/>
</dbReference>
<comment type="caution">
    <text evidence="1">The sequence shown here is derived from an EMBL/GenBank/DDBJ whole genome shotgun (WGS) entry which is preliminary data.</text>
</comment>
<dbReference type="Pfam" id="PF13450">
    <property type="entry name" value="NAD_binding_8"/>
    <property type="match status" value="1"/>
</dbReference>
<evidence type="ECO:0000313" key="2">
    <source>
        <dbReference type="Proteomes" id="UP000306196"/>
    </source>
</evidence>
<gene>
    <name evidence="1" type="ORF">FEM03_06805</name>
</gene>
<accession>A0A5R8KI01</accession>
<name>A0A5R8KI01_9BACT</name>
<organism evidence="1 2">
    <name type="scientific">Phragmitibacter flavus</name>
    <dbReference type="NCBI Taxonomy" id="2576071"/>
    <lineage>
        <taxon>Bacteria</taxon>
        <taxon>Pseudomonadati</taxon>
        <taxon>Verrucomicrobiota</taxon>
        <taxon>Verrucomicrobiia</taxon>
        <taxon>Verrucomicrobiales</taxon>
        <taxon>Verrucomicrobiaceae</taxon>
        <taxon>Phragmitibacter</taxon>
    </lineage>
</organism>
<reference evidence="1 2" key="1">
    <citation type="submission" date="2019-05" db="EMBL/GenBank/DDBJ databases">
        <title>Verrucobacter flavum gen. nov., sp. nov. a new member of the family Verrucomicrobiaceae.</title>
        <authorList>
            <person name="Szuroczki S."/>
            <person name="Abbaszade G."/>
            <person name="Szabo A."/>
            <person name="Felfoldi T."/>
            <person name="Schumann P."/>
            <person name="Boka K."/>
            <person name="Keki Z."/>
            <person name="Toumi M."/>
            <person name="Toth E."/>
        </authorList>
    </citation>
    <scope>NUCLEOTIDE SEQUENCE [LARGE SCALE GENOMIC DNA]</scope>
    <source>
        <strain evidence="1 2">MG-N-17</strain>
    </source>
</reference>